<accession>A0AAN8F0Z7</accession>
<organism evidence="2 3">
    <name type="scientific">Trichostrongylus colubriformis</name>
    <name type="common">Black scour worm</name>
    <dbReference type="NCBI Taxonomy" id="6319"/>
    <lineage>
        <taxon>Eukaryota</taxon>
        <taxon>Metazoa</taxon>
        <taxon>Ecdysozoa</taxon>
        <taxon>Nematoda</taxon>
        <taxon>Chromadorea</taxon>
        <taxon>Rhabditida</taxon>
        <taxon>Rhabditina</taxon>
        <taxon>Rhabditomorpha</taxon>
        <taxon>Strongyloidea</taxon>
        <taxon>Trichostrongylidae</taxon>
        <taxon>Trichostrongylus</taxon>
    </lineage>
</organism>
<dbReference type="EMBL" id="WIXE01021219">
    <property type="protein sequence ID" value="KAK5968570.1"/>
    <property type="molecule type" value="Genomic_DNA"/>
</dbReference>
<feature type="chain" id="PRO_5043055354" description="Secreted protein" evidence="1">
    <location>
        <begin position="28"/>
        <end position="69"/>
    </location>
</feature>
<reference evidence="2 3" key="1">
    <citation type="submission" date="2019-10" db="EMBL/GenBank/DDBJ databases">
        <title>Assembly and Annotation for the nematode Trichostrongylus colubriformis.</title>
        <authorList>
            <person name="Martin J."/>
        </authorList>
    </citation>
    <scope>NUCLEOTIDE SEQUENCE [LARGE SCALE GENOMIC DNA]</scope>
    <source>
        <strain evidence="2">G859</strain>
        <tissue evidence="2">Whole worm</tissue>
    </source>
</reference>
<feature type="signal peptide" evidence="1">
    <location>
        <begin position="1"/>
        <end position="27"/>
    </location>
</feature>
<dbReference type="Proteomes" id="UP001331761">
    <property type="component" value="Unassembled WGS sequence"/>
</dbReference>
<proteinExistence type="predicted"/>
<evidence type="ECO:0008006" key="4">
    <source>
        <dbReference type="Google" id="ProtNLM"/>
    </source>
</evidence>
<feature type="non-terminal residue" evidence="2">
    <location>
        <position position="69"/>
    </location>
</feature>
<name>A0AAN8F0Z7_TRICO</name>
<gene>
    <name evidence="2" type="ORF">GCK32_012672</name>
</gene>
<evidence type="ECO:0000256" key="1">
    <source>
        <dbReference type="SAM" id="SignalP"/>
    </source>
</evidence>
<evidence type="ECO:0000313" key="2">
    <source>
        <dbReference type="EMBL" id="KAK5968570.1"/>
    </source>
</evidence>
<sequence length="69" mass="7898">MNIFGIYNRTSCELLCLSLAVFMCAVSHRLTDEVVVLVLRGPGCRLGKTWWLMLPKMSPLQTKQALQEW</sequence>
<evidence type="ECO:0000313" key="3">
    <source>
        <dbReference type="Proteomes" id="UP001331761"/>
    </source>
</evidence>
<comment type="caution">
    <text evidence="2">The sequence shown here is derived from an EMBL/GenBank/DDBJ whole genome shotgun (WGS) entry which is preliminary data.</text>
</comment>
<dbReference type="AlphaFoldDB" id="A0AAN8F0Z7"/>
<keyword evidence="1" id="KW-0732">Signal</keyword>
<protein>
    <recommendedName>
        <fullName evidence="4">Secreted protein</fullName>
    </recommendedName>
</protein>
<keyword evidence="3" id="KW-1185">Reference proteome</keyword>